<dbReference type="Pfam" id="PF03401">
    <property type="entry name" value="TctC"/>
    <property type="match status" value="1"/>
</dbReference>
<protein>
    <recommendedName>
        <fullName evidence="5">Tripartite tricarboxylate transporter substrate binding protein</fullName>
    </recommendedName>
</protein>
<evidence type="ECO:0000256" key="1">
    <source>
        <dbReference type="ARBA" id="ARBA00006987"/>
    </source>
</evidence>
<dbReference type="Proteomes" id="UP000032515">
    <property type="component" value="Unassembled WGS sequence"/>
</dbReference>
<reference evidence="3 4" key="1">
    <citation type="submission" date="2014-11" db="EMBL/GenBank/DDBJ databases">
        <title>Genomics and ecophysiology of heterotrophic nitrogen fixing bacteria isolated from estuarine surface water.</title>
        <authorList>
            <person name="Bentzon-Tilia M."/>
            <person name="Severin I."/>
            <person name="Hansen L.H."/>
            <person name="Riemann L."/>
        </authorList>
    </citation>
    <scope>NUCLEOTIDE SEQUENCE [LARGE SCALE GENOMIC DNA]</scope>
    <source>
        <strain evidence="3 4">BAL398</strain>
    </source>
</reference>
<dbReference type="EMBL" id="JXXE01000156">
    <property type="protein sequence ID" value="KIZ45272.1"/>
    <property type="molecule type" value="Genomic_DNA"/>
</dbReference>
<accession>A0A0D7F0R0</accession>
<dbReference type="AlphaFoldDB" id="A0A0D7F0R0"/>
<dbReference type="RefSeq" id="WP_044408332.1">
    <property type="nucleotide sequence ID" value="NZ_JXXE01000156.1"/>
</dbReference>
<proteinExistence type="inferred from homology"/>
<sequence>MRIIGIAAVIAVFAAGAAQAEVKYPSRPITMVVAFSAGGGTDTAARMIAKDLSVELGQPIVIENRPGAGGAIGAETVVRAAPDGYTLLFGSGSELDVLPAVKAVAPYDTLKDFTPIAQIGTVAFLLAVNPAVKANTVKELIDLAKPPHDITYASYGVGSTNHLIGAAFAHKTGAKLVHVPYKGSAAAATDLLSGQVQIAFDTVSSMMPYVKDGKLRALATLSPTRSTLAPDLPTMAESGVSDFVFEGSLGMLAPRNTPPEIVERIHAAVSKVLRSPALVEAFRQRGVTIVDRGPKQFGDFLKADIQKWKRIAHTAQIQLK</sequence>
<name>A0A0D7F0R0_RHOPL</name>
<dbReference type="Gene3D" id="3.40.190.150">
    <property type="entry name" value="Bordetella uptake gene, domain 1"/>
    <property type="match status" value="1"/>
</dbReference>
<dbReference type="InterPro" id="IPR005064">
    <property type="entry name" value="BUG"/>
</dbReference>
<evidence type="ECO:0008006" key="5">
    <source>
        <dbReference type="Google" id="ProtNLM"/>
    </source>
</evidence>
<dbReference type="PATRIC" id="fig|1076.23.peg.863"/>
<feature type="signal peptide" evidence="2">
    <location>
        <begin position="1"/>
        <end position="20"/>
    </location>
</feature>
<gene>
    <name evidence="3" type="ORF">OO17_08045</name>
</gene>
<evidence type="ECO:0000256" key="2">
    <source>
        <dbReference type="SAM" id="SignalP"/>
    </source>
</evidence>
<evidence type="ECO:0000313" key="3">
    <source>
        <dbReference type="EMBL" id="KIZ45272.1"/>
    </source>
</evidence>
<dbReference type="SUPFAM" id="SSF53850">
    <property type="entry name" value="Periplasmic binding protein-like II"/>
    <property type="match status" value="1"/>
</dbReference>
<feature type="chain" id="PRO_5002320065" description="Tripartite tricarboxylate transporter substrate binding protein" evidence="2">
    <location>
        <begin position="21"/>
        <end position="320"/>
    </location>
</feature>
<dbReference type="OrthoDB" id="8443386at2"/>
<evidence type="ECO:0000313" key="4">
    <source>
        <dbReference type="Proteomes" id="UP000032515"/>
    </source>
</evidence>
<dbReference type="InterPro" id="IPR042100">
    <property type="entry name" value="Bug_dom1"/>
</dbReference>
<dbReference type="PANTHER" id="PTHR42928">
    <property type="entry name" value="TRICARBOXYLATE-BINDING PROTEIN"/>
    <property type="match status" value="1"/>
</dbReference>
<dbReference type="CDD" id="cd13578">
    <property type="entry name" value="PBP2_Bug27"/>
    <property type="match status" value="1"/>
</dbReference>
<comment type="similarity">
    <text evidence="1">Belongs to the UPF0065 (bug) family.</text>
</comment>
<dbReference type="PIRSF" id="PIRSF017082">
    <property type="entry name" value="YflP"/>
    <property type="match status" value="1"/>
</dbReference>
<organism evidence="3 4">
    <name type="scientific">Rhodopseudomonas palustris</name>
    <dbReference type="NCBI Taxonomy" id="1076"/>
    <lineage>
        <taxon>Bacteria</taxon>
        <taxon>Pseudomonadati</taxon>
        <taxon>Pseudomonadota</taxon>
        <taxon>Alphaproteobacteria</taxon>
        <taxon>Hyphomicrobiales</taxon>
        <taxon>Nitrobacteraceae</taxon>
        <taxon>Rhodopseudomonas</taxon>
    </lineage>
</organism>
<keyword evidence="2" id="KW-0732">Signal</keyword>
<comment type="caution">
    <text evidence="3">The sequence shown here is derived from an EMBL/GenBank/DDBJ whole genome shotgun (WGS) entry which is preliminary data.</text>
</comment>
<dbReference type="PANTHER" id="PTHR42928:SF5">
    <property type="entry name" value="BLR1237 PROTEIN"/>
    <property type="match status" value="1"/>
</dbReference>
<dbReference type="Gene3D" id="3.40.190.10">
    <property type="entry name" value="Periplasmic binding protein-like II"/>
    <property type="match status" value="1"/>
</dbReference>